<feature type="transmembrane region" description="Helical" evidence="6">
    <location>
        <begin position="175"/>
        <end position="192"/>
    </location>
</feature>
<keyword evidence="4 6" id="KW-1133">Transmembrane helix</keyword>
<name>A0A7S7LVS7_9BACT</name>
<dbReference type="EMBL" id="CP054492">
    <property type="protein sequence ID" value="QOY52366.1"/>
    <property type="molecule type" value="Genomic_DNA"/>
</dbReference>
<evidence type="ECO:0000256" key="2">
    <source>
        <dbReference type="ARBA" id="ARBA00022475"/>
    </source>
</evidence>
<evidence type="ECO:0000259" key="7">
    <source>
        <dbReference type="Pfam" id="PF09335"/>
    </source>
</evidence>
<keyword evidence="3 6" id="KW-0812">Transmembrane</keyword>
<dbReference type="GO" id="GO:0005886">
    <property type="term" value="C:plasma membrane"/>
    <property type="evidence" value="ECO:0007669"/>
    <property type="project" value="UniProtKB-SubCell"/>
</dbReference>
<dbReference type="InterPro" id="IPR032816">
    <property type="entry name" value="VTT_dom"/>
</dbReference>
<keyword evidence="5 6" id="KW-0472">Membrane</keyword>
<organism evidence="8 9">
    <name type="scientific">Candidatus Sulfurimonas baltica</name>
    <dbReference type="NCBI Taxonomy" id="2740404"/>
    <lineage>
        <taxon>Bacteria</taxon>
        <taxon>Pseudomonadati</taxon>
        <taxon>Campylobacterota</taxon>
        <taxon>Epsilonproteobacteria</taxon>
        <taxon>Campylobacterales</taxon>
        <taxon>Sulfurimonadaceae</taxon>
        <taxon>Sulfurimonas</taxon>
    </lineage>
</organism>
<sequence>MLRELAESLVDLIFDWGYLGIFLLMAVESSFIPFPSEIVLVPAGYLASKGEMSISLIMASALGGSMVGAFINYYLALTLGRKLLRKYGKYFFINENAIEKMDTFFVKHGHISTFTGRLIPGIRQLISIPAGLSRMNLASFSAYTALGAGIWALILVMLGYFIGENQELINNYLKQIIIVILITLVLLIYWYYSVQKRKKV</sequence>
<feature type="transmembrane region" description="Helical" evidence="6">
    <location>
        <begin position="12"/>
        <end position="34"/>
    </location>
</feature>
<evidence type="ECO:0000256" key="1">
    <source>
        <dbReference type="ARBA" id="ARBA00004651"/>
    </source>
</evidence>
<keyword evidence="9" id="KW-1185">Reference proteome</keyword>
<dbReference type="Pfam" id="PF09335">
    <property type="entry name" value="VTT_dom"/>
    <property type="match status" value="1"/>
</dbReference>
<dbReference type="Proteomes" id="UP000593994">
    <property type="component" value="Chromosome"/>
</dbReference>
<gene>
    <name evidence="8" type="ORF">HUE88_01330</name>
</gene>
<accession>A0A7S7LVS7</accession>
<evidence type="ECO:0000256" key="5">
    <source>
        <dbReference type="ARBA" id="ARBA00023136"/>
    </source>
</evidence>
<evidence type="ECO:0000256" key="6">
    <source>
        <dbReference type="SAM" id="Phobius"/>
    </source>
</evidence>
<evidence type="ECO:0000256" key="4">
    <source>
        <dbReference type="ARBA" id="ARBA00022989"/>
    </source>
</evidence>
<feature type="domain" description="VTT" evidence="7">
    <location>
        <begin position="34"/>
        <end position="160"/>
    </location>
</feature>
<evidence type="ECO:0000256" key="3">
    <source>
        <dbReference type="ARBA" id="ARBA00022692"/>
    </source>
</evidence>
<dbReference type="PANTHER" id="PTHR42709">
    <property type="entry name" value="ALKALINE PHOSPHATASE LIKE PROTEIN"/>
    <property type="match status" value="1"/>
</dbReference>
<dbReference type="KEGG" id="sbal:HUE88_01330"/>
<feature type="transmembrane region" description="Helical" evidence="6">
    <location>
        <begin position="142"/>
        <end position="163"/>
    </location>
</feature>
<proteinExistence type="predicted"/>
<comment type="subcellular location">
    <subcellularLocation>
        <location evidence="1">Cell membrane</location>
        <topology evidence="1">Multi-pass membrane protein</topology>
    </subcellularLocation>
</comment>
<feature type="transmembrane region" description="Helical" evidence="6">
    <location>
        <begin position="54"/>
        <end position="76"/>
    </location>
</feature>
<dbReference type="InterPro" id="IPR051311">
    <property type="entry name" value="DedA_domain"/>
</dbReference>
<dbReference type="PANTHER" id="PTHR42709:SF6">
    <property type="entry name" value="UNDECAPRENYL PHOSPHATE TRANSPORTER A"/>
    <property type="match status" value="1"/>
</dbReference>
<dbReference type="AlphaFoldDB" id="A0A7S7LVS7"/>
<protein>
    <submittedName>
        <fullName evidence="8">DedA family protein</fullName>
    </submittedName>
</protein>
<reference evidence="8 9" key="1">
    <citation type="submission" date="2020-05" db="EMBL/GenBank/DDBJ databases">
        <title>Sulfurimonas marisnigri, sp. nov., and Sulfurimonas baltica, sp. nov., manganese oxide reducing chemolithoautotrophs of the class Epsilonproteobacteria isolated from the pelagic redoxclines of the Black and Baltic Seas and emended description of the genus Sulfurimonas.</title>
        <authorList>
            <person name="Henkel J.V."/>
            <person name="Laudan C."/>
            <person name="Werner J."/>
            <person name="Neu T."/>
            <person name="Plewe S."/>
            <person name="Sproer C."/>
            <person name="Bunk B."/>
            <person name="Schulz-Vogt H.N."/>
        </authorList>
    </citation>
    <scope>NUCLEOTIDE SEQUENCE [LARGE SCALE GENOMIC DNA]</scope>
    <source>
        <strain evidence="8 9">GD2</strain>
    </source>
</reference>
<dbReference type="RefSeq" id="WP_194370345.1">
    <property type="nucleotide sequence ID" value="NZ_CP054492.1"/>
</dbReference>
<evidence type="ECO:0000313" key="8">
    <source>
        <dbReference type="EMBL" id="QOY52366.1"/>
    </source>
</evidence>
<keyword evidence="2" id="KW-1003">Cell membrane</keyword>
<evidence type="ECO:0000313" key="9">
    <source>
        <dbReference type="Proteomes" id="UP000593994"/>
    </source>
</evidence>